<dbReference type="STRING" id="326297.Sama_0462"/>
<keyword evidence="1" id="KW-0472">Membrane</keyword>
<feature type="transmembrane region" description="Helical" evidence="1">
    <location>
        <begin position="12"/>
        <end position="35"/>
    </location>
</feature>
<gene>
    <name evidence="2" type="ordered locus">Sama_0462</name>
</gene>
<dbReference type="PROSITE" id="PS00409">
    <property type="entry name" value="PROKAR_NTER_METHYL"/>
    <property type="match status" value="1"/>
</dbReference>
<sequence>MQSRHSLSRGFTLIELVTTIILIGILAVVAIPRLLSASSYSAYSLRNEFMAQLRKAQLFAMNNTDLCIRVAVSSDKGYRIERYQSRTSNQCSGAQDVAHEQPWQSFQGGSELALLAGGTRSFNLDFDTLGRLPATGCNGDCILAIADETLVLAIESEGYIHAR</sequence>
<evidence type="ECO:0000313" key="3">
    <source>
        <dbReference type="Proteomes" id="UP000009175"/>
    </source>
</evidence>
<dbReference type="HOGENOM" id="CLU_125322_0_0_6"/>
<evidence type="ECO:0000256" key="1">
    <source>
        <dbReference type="SAM" id="Phobius"/>
    </source>
</evidence>
<keyword evidence="1" id="KW-1133">Transmembrane helix</keyword>
<dbReference type="KEGG" id="saz:Sama_0462"/>
<dbReference type="Pfam" id="PF07963">
    <property type="entry name" value="N_methyl"/>
    <property type="match status" value="1"/>
</dbReference>
<proteinExistence type="predicted"/>
<evidence type="ECO:0000313" key="2">
    <source>
        <dbReference type="EMBL" id="ABL98672.1"/>
    </source>
</evidence>
<dbReference type="Proteomes" id="UP000009175">
    <property type="component" value="Chromosome"/>
</dbReference>
<name>A1S2R6_SHEAM</name>
<dbReference type="EMBL" id="CP000507">
    <property type="protein sequence ID" value="ABL98672.1"/>
    <property type="molecule type" value="Genomic_DNA"/>
</dbReference>
<dbReference type="eggNOG" id="COG2165">
    <property type="taxonomic scope" value="Bacteria"/>
</dbReference>
<dbReference type="RefSeq" id="WP_011758582.1">
    <property type="nucleotide sequence ID" value="NC_008700.1"/>
</dbReference>
<dbReference type="SUPFAM" id="SSF54523">
    <property type="entry name" value="Pili subunits"/>
    <property type="match status" value="1"/>
</dbReference>
<dbReference type="OrthoDB" id="6385510at2"/>
<organism evidence="2 3">
    <name type="scientific">Shewanella amazonensis (strain ATCC BAA-1098 / SB2B)</name>
    <dbReference type="NCBI Taxonomy" id="326297"/>
    <lineage>
        <taxon>Bacteria</taxon>
        <taxon>Pseudomonadati</taxon>
        <taxon>Pseudomonadota</taxon>
        <taxon>Gammaproteobacteria</taxon>
        <taxon>Alteromonadales</taxon>
        <taxon>Shewanellaceae</taxon>
        <taxon>Shewanella</taxon>
    </lineage>
</organism>
<protein>
    <submittedName>
        <fullName evidence="2">MSHA pilin protein MshC</fullName>
    </submittedName>
</protein>
<dbReference type="AlphaFoldDB" id="A1S2R6"/>
<reference evidence="2 3" key="1">
    <citation type="submission" date="2006-12" db="EMBL/GenBank/DDBJ databases">
        <title>Complete sequence of Shewanella amazonensis SB2B.</title>
        <authorList>
            <consortium name="US DOE Joint Genome Institute"/>
            <person name="Copeland A."/>
            <person name="Lucas S."/>
            <person name="Lapidus A."/>
            <person name="Barry K."/>
            <person name="Detter J.C."/>
            <person name="Glavina del Rio T."/>
            <person name="Hammon N."/>
            <person name="Israni S."/>
            <person name="Dalin E."/>
            <person name="Tice H."/>
            <person name="Pitluck S."/>
            <person name="Munk A.C."/>
            <person name="Brettin T."/>
            <person name="Bruce D."/>
            <person name="Han C."/>
            <person name="Tapia R."/>
            <person name="Gilna P."/>
            <person name="Schmutz J."/>
            <person name="Larimer F."/>
            <person name="Land M."/>
            <person name="Hauser L."/>
            <person name="Kyrpides N."/>
            <person name="Mikhailova N."/>
            <person name="Fredrickson J."/>
            <person name="Richardson P."/>
        </authorList>
    </citation>
    <scope>NUCLEOTIDE SEQUENCE [LARGE SCALE GENOMIC DNA]</scope>
    <source>
        <strain evidence="3">ATCC BAA-1098 / SB2B</strain>
    </source>
</reference>
<keyword evidence="3" id="KW-1185">Reference proteome</keyword>
<accession>A1S2R6</accession>
<dbReference type="NCBIfam" id="TIGR02532">
    <property type="entry name" value="IV_pilin_GFxxxE"/>
    <property type="match status" value="1"/>
</dbReference>
<dbReference type="InterPro" id="IPR012902">
    <property type="entry name" value="N_methyl_site"/>
</dbReference>
<keyword evidence="1" id="KW-0812">Transmembrane</keyword>
<dbReference type="InterPro" id="IPR045584">
    <property type="entry name" value="Pilin-like"/>
</dbReference>
<dbReference type="Gene3D" id="3.30.700.10">
    <property type="entry name" value="Glycoprotein, Type 4 Pilin"/>
    <property type="match status" value="1"/>
</dbReference>